<comment type="caution">
    <text evidence="1">The sequence shown here is derived from an EMBL/GenBank/DDBJ whole genome shotgun (WGS) entry which is preliminary data.</text>
</comment>
<dbReference type="InterPro" id="IPR036874">
    <property type="entry name" value="Carbonic_anhydrase_sf"/>
</dbReference>
<evidence type="ECO:0000313" key="1">
    <source>
        <dbReference type="EMBL" id="OGY44105.1"/>
    </source>
</evidence>
<dbReference type="AlphaFoldDB" id="A0A1G1XVK4"/>
<dbReference type="GO" id="GO:0008270">
    <property type="term" value="F:zinc ion binding"/>
    <property type="evidence" value="ECO:0007669"/>
    <property type="project" value="InterPro"/>
</dbReference>
<reference evidence="1 2" key="1">
    <citation type="journal article" date="2016" name="Nat. Commun.">
        <title>Thousands of microbial genomes shed light on interconnected biogeochemical processes in an aquifer system.</title>
        <authorList>
            <person name="Anantharaman K."/>
            <person name="Brown C.T."/>
            <person name="Hug L.A."/>
            <person name="Sharon I."/>
            <person name="Castelle C.J."/>
            <person name="Probst A.J."/>
            <person name="Thomas B.C."/>
            <person name="Singh A."/>
            <person name="Wilkins M.J."/>
            <person name="Karaoz U."/>
            <person name="Brodie E.L."/>
            <person name="Williams K.H."/>
            <person name="Hubbard S.S."/>
            <person name="Banfield J.F."/>
        </authorList>
    </citation>
    <scope>NUCLEOTIDE SEQUENCE [LARGE SCALE GENOMIC DNA]</scope>
</reference>
<name>A0A1G1XVK4_9BACT</name>
<dbReference type="InterPro" id="IPR046871">
    <property type="entry name" value="Pro_CA_2"/>
</dbReference>
<dbReference type="STRING" id="1797533.A2731_02810"/>
<protein>
    <recommendedName>
        <fullName evidence="3">Carbonic anhydrase</fullName>
    </recommendedName>
</protein>
<evidence type="ECO:0008006" key="3">
    <source>
        <dbReference type="Google" id="ProtNLM"/>
    </source>
</evidence>
<accession>A0A1G1XVK4</accession>
<organism evidence="1 2">
    <name type="scientific">Candidatus Buchananbacteria bacterium RIFCSPHIGHO2_01_FULL_39_8</name>
    <dbReference type="NCBI Taxonomy" id="1797533"/>
    <lineage>
        <taxon>Bacteria</taxon>
        <taxon>Candidatus Buchananiibacteriota</taxon>
    </lineage>
</organism>
<dbReference type="Pfam" id="PF20393">
    <property type="entry name" value="Pro_CA_2"/>
    <property type="match status" value="1"/>
</dbReference>
<sequence length="137" mass="15230">MSHNCKALVLRCMDFRIKLSDFAKRLEKIGYPEGTYDLVSMAGSGKDCLSCLPGESEFLLKQIGLSSKLHCISEVVIIYHDNCGAYSIADPKKEHETQVGDLEKITSLINSRFPVLKVKTYIIKGTTSGQLNLEETN</sequence>
<dbReference type="EMBL" id="MHIC01000034">
    <property type="protein sequence ID" value="OGY44105.1"/>
    <property type="molecule type" value="Genomic_DNA"/>
</dbReference>
<gene>
    <name evidence="1" type="ORF">A2731_02810</name>
</gene>
<proteinExistence type="predicted"/>
<dbReference type="SUPFAM" id="SSF53056">
    <property type="entry name" value="beta-carbonic anhydrase, cab"/>
    <property type="match status" value="1"/>
</dbReference>
<evidence type="ECO:0000313" key="2">
    <source>
        <dbReference type="Proteomes" id="UP000176241"/>
    </source>
</evidence>
<dbReference type="GO" id="GO:0004089">
    <property type="term" value="F:carbonate dehydratase activity"/>
    <property type="evidence" value="ECO:0007669"/>
    <property type="project" value="InterPro"/>
</dbReference>
<dbReference type="Proteomes" id="UP000176241">
    <property type="component" value="Unassembled WGS sequence"/>
</dbReference>